<gene>
    <name evidence="1" type="ORF">IFR04_015266</name>
</gene>
<comment type="caution">
    <text evidence="1">The sequence shown here is derived from an EMBL/GenBank/DDBJ whole genome shotgun (WGS) entry which is preliminary data.</text>
</comment>
<accession>A0A8H7T1N9</accession>
<dbReference type="PANTHER" id="PTHR24148">
    <property type="entry name" value="ANKYRIN REPEAT DOMAIN-CONTAINING PROTEIN 39 HOMOLOG-RELATED"/>
    <property type="match status" value="1"/>
</dbReference>
<dbReference type="EMBL" id="JAFJYH010000457">
    <property type="protein sequence ID" value="KAG4411592.1"/>
    <property type="molecule type" value="Genomic_DNA"/>
</dbReference>
<dbReference type="InterPro" id="IPR052895">
    <property type="entry name" value="HetReg/Transcr_Mod"/>
</dbReference>
<proteinExistence type="predicted"/>
<evidence type="ECO:0000313" key="2">
    <source>
        <dbReference type="Proteomes" id="UP000664132"/>
    </source>
</evidence>
<protein>
    <submittedName>
        <fullName evidence="1">Uncharacterized protein</fullName>
    </submittedName>
</protein>
<keyword evidence="2" id="KW-1185">Reference proteome</keyword>
<dbReference type="AlphaFoldDB" id="A0A8H7T1N9"/>
<reference evidence="1" key="1">
    <citation type="submission" date="2021-02" db="EMBL/GenBank/DDBJ databases">
        <title>Genome sequence Cadophora malorum strain M34.</title>
        <authorList>
            <person name="Stefanovic E."/>
            <person name="Vu D."/>
            <person name="Scully C."/>
            <person name="Dijksterhuis J."/>
            <person name="Roader J."/>
            <person name="Houbraken J."/>
        </authorList>
    </citation>
    <scope>NUCLEOTIDE SEQUENCE</scope>
    <source>
        <strain evidence="1">M34</strain>
    </source>
</reference>
<organism evidence="1 2">
    <name type="scientific">Cadophora malorum</name>
    <dbReference type="NCBI Taxonomy" id="108018"/>
    <lineage>
        <taxon>Eukaryota</taxon>
        <taxon>Fungi</taxon>
        <taxon>Dikarya</taxon>
        <taxon>Ascomycota</taxon>
        <taxon>Pezizomycotina</taxon>
        <taxon>Leotiomycetes</taxon>
        <taxon>Helotiales</taxon>
        <taxon>Ploettnerulaceae</taxon>
        <taxon>Cadophora</taxon>
    </lineage>
</organism>
<dbReference type="Proteomes" id="UP000664132">
    <property type="component" value="Unassembled WGS sequence"/>
</dbReference>
<sequence>MGSVVQVSSKTMVRETMGDSGNKRLTASDGIVWATQVSLNSIWNIDEKSILTILHSTQETKCLDLRDKLFAILGFVKDKEDIEIDYSIPVEQVYRNWAEKRIRRTQTLDILSACADSTRSGDLPSWVPDLRRSFGQDQPLWIFSHITGYKHILKDVWKSEADRTCKDLYFSPDGSALTVKGHQVGSIAHLSTIGDVVNNLQNPTDLNDRLREILVDWERTANNAVSSSSAWTFRKDLFQKAILRDSEPWCSSIEDIHQAYDKWAAWRIELANEGQNNGFAGWQIGSSNASSFRGYMGAKYLLPLTKSTRMQERLQPTAGLRSEMSYGFSLEVSHPSYFDEFRQLLTARYRPATCMLIWAVSLEKSRRPLF</sequence>
<dbReference type="OrthoDB" id="5416609at2759"/>
<evidence type="ECO:0000313" key="1">
    <source>
        <dbReference type="EMBL" id="KAG4411592.1"/>
    </source>
</evidence>
<dbReference type="PANTHER" id="PTHR24148:SF64">
    <property type="entry name" value="HETEROKARYON INCOMPATIBILITY DOMAIN-CONTAINING PROTEIN"/>
    <property type="match status" value="1"/>
</dbReference>
<name>A0A8H7T1N9_9HELO</name>